<evidence type="ECO:0000313" key="9">
    <source>
        <dbReference type="EMBL" id="MBD8524479.1"/>
    </source>
</evidence>
<evidence type="ECO:0000256" key="2">
    <source>
        <dbReference type="ARBA" id="ARBA00001997"/>
    </source>
</evidence>
<dbReference type="AlphaFoldDB" id="A0AAW3ZFV9"/>
<feature type="site" description="Participates in a stacking interaction with the thymidine ring of dTDP-4-oxo-6-deoxyglucose" evidence="8">
    <location>
        <position position="129"/>
    </location>
</feature>
<dbReference type="GO" id="GO:0008830">
    <property type="term" value="F:dTDP-4-dehydrorhamnose 3,5-epimerase activity"/>
    <property type="evidence" value="ECO:0007669"/>
    <property type="project" value="UniProtKB-EC"/>
</dbReference>
<evidence type="ECO:0000256" key="5">
    <source>
        <dbReference type="ARBA" id="ARBA00029758"/>
    </source>
</evidence>
<dbReference type="Proteomes" id="UP000613768">
    <property type="component" value="Unassembled WGS sequence"/>
</dbReference>
<gene>
    <name evidence="9" type="ORF">IFO71_01885</name>
</gene>
<dbReference type="InterPro" id="IPR011051">
    <property type="entry name" value="RmlC_Cupin_sf"/>
</dbReference>
<dbReference type="RefSeq" id="WP_192027818.1">
    <property type="nucleotide sequence ID" value="NZ_JACYTR010000002.1"/>
</dbReference>
<dbReference type="PANTHER" id="PTHR21047">
    <property type="entry name" value="DTDP-6-DEOXY-D-GLUCOSE-3,5 EPIMERASE"/>
    <property type="match status" value="1"/>
</dbReference>
<dbReference type="InterPro" id="IPR014710">
    <property type="entry name" value="RmlC-like_jellyroll"/>
</dbReference>
<comment type="function">
    <text evidence="2">Catalyzes the epimerization of the C3' and C5'positions of dTDP-6-deoxy-D-xylo-4-hexulose, forming dTDP-6-deoxy-L-lyxo-4-hexulose.</text>
</comment>
<dbReference type="Gene3D" id="2.60.120.10">
    <property type="entry name" value="Jelly Rolls"/>
    <property type="match status" value="1"/>
</dbReference>
<evidence type="ECO:0000256" key="6">
    <source>
        <dbReference type="ARBA" id="ARBA00031424"/>
    </source>
</evidence>
<dbReference type="InterPro" id="IPR000888">
    <property type="entry name" value="RmlC-like"/>
</dbReference>
<protein>
    <recommendedName>
        <fullName evidence="4">dTDP-4-dehydrorhamnose 3,5-epimerase</fullName>
        <ecNumber evidence="3">5.1.3.13</ecNumber>
    </recommendedName>
    <alternativeName>
        <fullName evidence="6">Thymidine diphospho-4-keto-rhamnose 3,5-epimerase</fullName>
    </alternativeName>
    <alternativeName>
        <fullName evidence="5">dTDP-4-keto-6-deoxyglucose 3,5-epimerase</fullName>
    </alternativeName>
    <alternativeName>
        <fullName evidence="7">dTDP-6-deoxy-D-xylo-4-hexulose 3,5-epimerase</fullName>
    </alternativeName>
</protein>
<keyword evidence="10" id="KW-1185">Reference proteome</keyword>
<sequence>MLLSGSLPADVQVRPLIARHDQRGVLFELSRNSWEGAVPVAQWNALQSQAGVLRGMAVHCENTDVYLALEGRALLGLADLRSDSPSFRARCVVELDAKSPLAVTIPVGIAHGLYFETDALVLAALSRRFDAEDKLGCCWDDPWLAIPWPSISPRVLARDQHWPSAKQLVEQVSARLAAAKAADC</sequence>
<dbReference type="GO" id="GO:0019305">
    <property type="term" value="P:dTDP-rhamnose biosynthetic process"/>
    <property type="evidence" value="ECO:0007669"/>
    <property type="project" value="TreeGrafter"/>
</dbReference>
<accession>A0AAW3ZFV9</accession>
<dbReference type="EMBL" id="JACYTR010000002">
    <property type="protein sequence ID" value="MBD8524479.1"/>
    <property type="molecule type" value="Genomic_DNA"/>
</dbReference>
<evidence type="ECO:0000256" key="7">
    <source>
        <dbReference type="ARBA" id="ARBA00033311"/>
    </source>
</evidence>
<dbReference type="Pfam" id="PF00908">
    <property type="entry name" value="dTDP_sugar_isom"/>
    <property type="match status" value="1"/>
</dbReference>
<dbReference type="SUPFAM" id="SSF51182">
    <property type="entry name" value="RmlC-like cupins"/>
    <property type="match status" value="1"/>
</dbReference>
<organism evidence="9 10">
    <name type="scientific">Pseudomarimonas arenosa</name>
    <dbReference type="NCBI Taxonomy" id="2774145"/>
    <lineage>
        <taxon>Bacteria</taxon>
        <taxon>Pseudomonadati</taxon>
        <taxon>Pseudomonadota</taxon>
        <taxon>Gammaproteobacteria</taxon>
        <taxon>Lysobacterales</taxon>
        <taxon>Lysobacteraceae</taxon>
        <taxon>Pseudomarimonas</taxon>
    </lineage>
</organism>
<evidence type="ECO:0000256" key="8">
    <source>
        <dbReference type="PIRSR" id="PIRSR600888-3"/>
    </source>
</evidence>
<dbReference type="GO" id="GO:0000271">
    <property type="term" value="P:polysaccharide biosynthetic process"/>
    <property type="evidence" value="ECO:0007669"/>
    <property type="project" value="TreeGrafter"/>
</dbReference>
<comment type="catalytic activity">
    <reaction evidence="1">
        <text>dTDP-4-dehydro-6-deoxy-alpha-D-glucose = dTDP-4-dehydro-beta-L-rhamnose</text>
        <dbReference type="Rhea" id="RHEA:16969"/>
        <dbReference type="ChEBI" id="CHEBI:57649"/>
        <dbReference type="ChEBI" id="CHEBI:62830"/>
        <dbReference type="EC" id="5.1.3.13"/>
    </reaction>
</comment>
<evidence type="ECO:0000256" key="3">
    <source>
        <dbReference type="ARBA" id="ARBA00012098"/>
    </source>
</evidence>
<reference evidence="9 10" key="1">
    <citation type="submission" date="2020-09" db="EMBL/GenBank/DDBJ databases">
        <title>Pseudoxanthomonas sp. CAU 1598 isolated from sand of Yaerae Beach.</title>
        <authorList>
            <person name="Kim W."/>
        </authorList>
    </citation>
    <scope>NUCLEOTIDE SEQUENCE [LARGE SCALE GENOMIC DNA]</scope>
    <source>
        <strain evidence="9 10">CAU 1598</strain>
    </source>
</reference>
<dbReference type="PANTHER" id="PTHR21047:SF2">
    <property type="entry name" value="THYMIDINE DIPHOSPHO-4-KETO-RHAMNOSE 3,5-EPIMERASE"/>
    <property type="match status" value="1"/>
</dbReference>
<dbReference type="EC" id="5.1.3.13" evidence="3"/>
<proteinExistence type="predicted"/>
<evidence type="ECO:0000313" key="10">
    <source>
        <dbReference type="Proteomes" id="UP000613768"/>
    </source>
</evidence>
<dbReference type="GO" id="GO:0005829">
    <property type="term" value="C:cytosol"/>
    <property type="evidence" value="ECO:0007669"/>
    <property type="project" value="TreeGrafter"/>
</dbReference>
<evidence type="ECO:0000256" key="4">
    <source>
        <dbReference type="ARBA" id="ARBA00019595"/>
    </source>
</evidence>
<name>A0AAW3ZFV9_9GAMM</name>
<comment type="caution">
    <text evidence="9">The sequence shown here is derived from an EMBL/GenBank/DDBJ whole genome shotgun (WGS) entry which is preliminary data.</text>
</comment>
<evidence type="ECO:0000256" key="1">
    <source>
        <dbReference type="ARBA" id="ARBA00001298"/>
    </source>
</evidence>